<protein>
    <submittedName>
        <fullName evidence="2">Uncharacterized protein</fullName>
    </submittedName>
</protein>
<feature type="compositionally biased region" description="Basic and acidic residues" evidence="1">
    <location>
        <begin position="57"/>
        <end position="66"/>
    </location>
</feature>
<sequence>MVNPDTPREILVPIKLATRIGQILLDYVEQTQRQQERGQGRVAREPQPAAAASFDYRPARRTEKKTPTGAIRFEFTLDTRETLHDWLHPLRGAFYLKGIRQELAMDIYLP</sequence>
<organism evidence="2 3">
    <name type="scientific">Hymenobacter crusticola</name>
    <dbReference type="NCBI Taxonomy" id="1770526"/>
    <lineage>
        <taxon>Bacteria</taxon>
        <taxon>Pseudomonadati</taxon>
        <taxon>Bacteroidota</taxon>
        <taxon>Cytophagia</taxon>
        <taxon>Cytophagales</taxon>
        <taxon>Hymenobacteraceae</taxon>
        <taxon>Hymenobacter</taxon>
    </lineage>
</organism>
<evidence type="ECO:0000256" key="1">
    <source>
        <dbReference type="SAM" id="MobiDB-lite"/>
    </source>
</evidence>
<dbReference type="Proteomes" id="UP000194873">
    <property type="component" value="Unassembled WGS sequence"/>
</dbReference>
<name>A0A243W4Y5_9BACT</name>
<evidence type="ECO:0000313" key="3">
    <source>
        <dbReference type="Proteomes" id="UP000194873"/>
    </source>
</evidence>
<feature type="non-terminal residue" evidence="2">
    <location>
        <position position="110"/>
    </location>
</feature>
<feature type="compositionally biased region" description="Basic and acidic residues" evidence="1">
    <location>
        <begin position="34"/>
        <end position="44"/>
    </location>
</feature>
<dbReference type="AlphaFoldDB" id="A0A243W4Y5"/>
<keyword evidence="3" id="KW-1185">Reference proteome</keyword>
<proteinExistence type="predicted"/>
<evidence type="ECO:0000313" key="2">
    <source>
        <dbReference type="EMBL" id="OUJ64388.1"/>
    </source>
</evidence>
<dbReference type="EMBL" id="MTSE01000149">
    <property type="protein sequence ID" value="OUJ64388.1"/>
    <property type="molecule type" value="Genomic_DNA"/>
</dbReference>
<dbReference type="RefSeq" id="WP_143436804.1">
    <property type="nucleotide sequence ID" value="NZ_MTSE01000149.1"/>
</dbReference>
<comment type="caution">
    <text evidence="2">The sequence shown here is derived from an EMBL/GenBank/DDBJ whole genome shotgun (WGS) entry which is preliminary data.</text>
</comment>
<gene>
    <name evidence="2" type="ORF">BXP70_29345</name>
</gene>
<reference evidence="2 3" key="1">
    <citation type="submission" date="2017-01" db="EMBL/GenBank/DDBJ databases">
        <title>A new Hymenobacter.</title>
        <authorList>
            <person name="Liang Y."/>
            <person name="Feng F."/>
        </authorList>
    </citation>
    <scope>NUCLEOTIDE SEQUENCE [LARGE SCALE GENOMIC DNA]</scope>
    <source>
        <strain evidence="2">MIMBbqt21</strain>
    </source>
</reference>
<accession>A0A243W4Y5</accession>
<feature type="region of interest" description="Disordered" evidence="1">
    <location>
        <begin position="34"/>
        <end position="67"/>
    </location>
</feature>